<dbReference type="OrthoDB" id="9826244at2"/>
<feature type="region of interest" description="Disordered" evidence="1">
    <location>
        <begin position="150"/>
        <end position="175"/>
    </location>
</feature>
<keyword evidence="4" id="KW-1185">Reference proteome</keyword>
<evidence type="ECO:0000313" key="3">
    <source>
        <dbReference type="EMBL" id="AEP08373.1"/>
    </source>
</evidence>
<evidence type="ECO:0000256" key="2">
    <source>
        <dbReference type="SAM" id="Phobius"/>
    </source>
</evidence>
<dbReference type="HOGENOM" id="CLU_1281993_0_0_5"/>
<feature type="compositionally biased region" description="Polar residues" evidence="1">
    <location>
        <begin position="150"/>
        <end position="159"/>
    </location>
</feature>
<protein>
    <submittedName>
        <fullName evidence="3">Uncharacterized protein</fullName>
    </submittedName>
</protein>
<dbReference type="RefSeq" id="WP_014101596.1">
    <property type="nucleotide sequence ID" value="NC_016026.1"/>
</dbReference>
<feature type="compositionally biased region" description="Basic and acidic residues" evidence="1">
    <location>
        <begin position="161"/>
        <end position="171"/>
    </location>
</feature>
<sequence>MPQNMPQNAPQHTQPTTRDGQALIKGAKAGLLMAAGVPLVIFAFVGGAIGIWASIGVHLATQSSLAFFGTFAAVAATTCGSLALGQYTCKRAAAAYNAVPGYGVTKMVGAVLAPTALALGLTHAAPHMIPAPITAAFNTVVQKNIATQIDAPRNTQQAAPQDDHTNTDKTDVSGPSDHLVYVLESKDCDSESAKELERFMADQKTAFICLPKFVP</sequence>
<keyword evidence="2" id="KW-0812">Transmembrane</keyword>
<feature type="transmembrane region" description="Helical" evidence="2">
    <location>
        <begin position="65"/>
        <end position="84"/>
    </location>
</feature>
<dbReference type="KEGG" id="mai:MICA_25"/>
<feature type="transmembrane region" description="Helical" evidence="2">
    <location>
        <begin position="31"/>
        <end position="53"/>
    </location>
</feature>
<accession>G2KLD7</accession>
<keyword evidence="2" id="KW-0472">Membrane</keyword>
<reference evidence="3 4" key="1">
    <citation type="journal article" date="2011" name="BMC Genomics">
        <title>Genomic insights into an obligate epibiotic bacterial predator: Micavibrio aeruginosavorus ARL-13.</title>
        <authorList>
            <person name="Wang Z."/>
            <person name="Kadouri D."/>
            <person name="Wu M."/>
        </authorList>
    </citation>
    <scope>NUCLEOTIDE SEQUENCE [LARGE SCALE GENOMIC DNA]</scope>
    <source>
        <strain evidence="3 4">ARL-13</strain>
    </source>
</reference>
<organism evidence="3 4">
    <name type="scientific">Micavibrio aeruginosavorus (strain ARL-13)</name>
    <dbReference type="NCBI Taxonomy" id="856793"/>
    <lineage>
        <taxon>Bacteria</taxon>
        <taxon>Pseudomonadati</taxon>
        <taxon>Bdellovibrionota</taxon>
        <taxon>Bdellovibrionia</taxon>
        <taxon>Bdellovibrionales</taxon>
        <taxon>Pseudobdellovibrionaceae</taxon>
        <taxon>Micavibrio</taxon>
    </lineage>
</organism>
<dbReference type="STRING" id="856793.MICA_25"/>
<evidence type="ECO:0000313" key="4">
    <source>
        <dbReference type="Proteomes" id="UP000009286"/>
    </source>
</evidence>
<dbReference type="EMBL" id="CP002382">
    <property type="protein sequence ID" value="AEP08373.1"/>
    <property type="molecule type" value="Genomic_DNA"/>
</dbReference>
<name>G2KLD7_MICAA</name>
<keyword evidence="2" id="KW-1133">Transmembrane helix</keyword>
<gene>
    <name evidence="3" type="ordered locus">MICA_25</name>
</gene>
<evidence type="ECO:0000256" key="1">
    <source>
        <dbReference type="SAM" id="MobiDB-lite"/>
    </source>
</evidence>
<dbReference type="AlphaFoldDB" id="G2KLD7"/>
<dbReference type="Proteomes" id="UP000009286">
    <property type="component" value="Chromosome"/>
</dbReference>
<proteinExistence type="predicted"/>